<keyword evidence="1" id="KW-0732">Signal</keyword>
<dbReference type="Proteomes" id="UP000612893">
    <property type="component" value="Unassembled WGS sequence"/>
</dbReference>
<reference evidence="2" key="1">
    <citation type="submission" date="2020-10" db="EMBL/GenBank/DDBJ databases">
        <title>Ca. Dormibacterota MAGs.</title>
        <authorList>
            <person name="Montgomery K."/>
        </authorList>
    </citation>
    <scope>NUCLEOTIDE SEQUENCE [LARGE SCALE GENOMIC DNA]</scope>
    <source>
        <strain evidence="2">SC8812_S17_10</strain>
    </source>
</reference>
<evidence type="ECO:0000313" key="2">
    <source>
        <dbReference type="EMBL" id="MBJ7601212.1"/>
    </source>
</evidence>
<sequence>MPRLTVALALIGILLAAACSSGNSSQTSTRSKLVVGVFQEPTTLDITAGATAAIAVALRDNLYEGLVRTDP</sequence>
<accession>A0A934K692</accession>
<name>A0A934K692_9BACT</name>
<feature type="chain" id="PRO_5037012631" evidence="1">
    <location>
        <begin position="26"/>
        <end position="71"/>
    </location>
</feature>
<organism evidence="2 3">
    <name type="scientific">Candidatus Nephthysia bennettiae</name>
    <dbReference type="NCBI Taxonomy" id="3127016"/>
    <lineage>
        <taxon>Bacteria</taxon>
        <taxon>Bacillati</taxon>
        <taxon>Candidatus Dormiibacterota</taxon>
        <taxon>Candidatus Dormibacteria</taxon>
        <taxon>Candidatus Dormibacterales</taxon>
        <taxon>Candidatus Dormibacteraceae</taxon>
        <taxon>Candidatus Nephthysia</taxon>
    </lineage>
</organism>
<evidence type="ECO:0000256" key="1">
    <source>
        <dbReference type="SAM" id="SignalP"/>
    </source>
</evidence>
<protein>
    <submittedName>
        <fullName evidence="2">ABC transporter substrate-binding protein</fullName>
    </submittedName>
</protein>
<keyword evidence="3" id="KW-1185">Reference proteome</keyword>
<feature type="non-terminal residue" evidence="2">
    <location>
        <position position="71"/>
    </location>
</feature>
<dbReference type="AlphaFoldDB" id="A0A934K692"/>
<evidence type="ECO:0000313" key="3">
    <source>
        <dbReference type="Proteomes" id="UP000612893"/>
    </source>
</evidence>
<dbReference type="EMBL" id="JAEKNR010000238">
    <property type="protein sequence ID" value="MBJ7601212.1"/>
    <property type="molecule type" value="Genomic_DNA"/>
</dbReference>
<gene>
    <name evidence="2" type="ORF">JF922_24455</name>
</gene>
<proteinExistence type="predicted"/>
<dbReference type="PROSITE" id="PS51257">
    <property type="entry name" value="PROKAR_LIPOPROTEIN"/>
    <property type="match status" value="1"/>
</dbReference>
<feature type="signal peptide" evidence="1">
    <location>
        <begin position="1"/>
        <end position="25"/>
    </location>
</feature>
<comment type="caution">
    <text evidence="2">The sequence shown here is derived from an EMBL/GenBank/DDBJ whole genome shotgun (WGS) entry which is preliminary data.</text>
</comment>